<feature type="compositionally biased region" description="Basic and acidic residues" evidence="1">
    <location>
        <begin position="1"/>
        <end position="11"/>
    </location>
</feature>
<evidence type="ECO:0000313" key="3">
    <source>
        <dbReference type="Proteomes" id="UP000240883"/>
    </source>
</evidence>
<evidence type="ECO:0000256" key="1">
    <source>
        <dbReference type="SAM" id="MobiDB-lite"/>
    </source>
</evidence>
<dbReference type="Proteomes" id="UP000240883">
    <property type="component" value="Unassembled WGS sequence"/>
</dbReference>
<feature type="region of interest" description="Disordered" evidence="1">
    <location>
        <begin position="1"/>
        <end position="80"/>
    </location>
</feature>
<feature type="region of interest" description="Disordered" evidence="1">
    <location>
        <begin position="143"/>
        <end position="169"/>
    </location>
</feature>
<reference evidence="2 3" key="1">
    <citation type="journal article" date="2018" name="Front. Microbiol.">
        <title>Genome-Wide Analysis of Corynespora cassiicola Leaf Fall Disease Putative Effectors.</title>
        <authorList>
            <person name="Lopez D."/>
            <person name="Ribeiro S."/>
            <person name="Label P."/>
            <person name="Fumanal B."/>
            <person name="Venisse J.S."/>
            <person name="Kohler A."/>
            <person name="de Oliveira R.R."/>
            <person name="Labutti K."/>
            <person name="Lipzen A."/>
            <person name="Lail K."/>
            <person name="Bauer D."/>
            <person name="Ohm R.A."/>
            <person name="Barry K.W."/>
            <person name="Spatafora J."/>
            <person name="Grigoriev I.V."/>
            <person name="Martin F.M."/>
            <person name="Pujade-Renaud V."/>
        </authorList>
    </citation>
    <scope>NUCLEOTIDE SEQUENCE [LARGE SCALE GENOMIC DNA]</scope>
    <source>
        <strain evidence="2 3">Philippines</strain>
    </source>
</reference>
<accession>A0A2T2NC38</accession>
<protein>
    <submittedName>
        <fullName evidence="2">Uncharacterized protein</fullName>
    </submittedName>
</protein>
<keyword evidence="3" id="KW-1185">Reference proteome</keyword>
<feature type="compositionally biased region" description="Polar residues" evidence="1">
    <location>
        <begin position="60"/>
        <end position="69"/>
    </location>
</feature>
<feature type="compositionally biased region" description="Basic residues" evidence="1">
    <location>
        <begin position="151"/>
        <end position="160"/>
    </location>
</feature>
<organism evidence="2 3">
    <name type="scientific">Corynespora cassiicola Philippines</name>
    <dbReference type="NCBI Taxonomy" id="1448308"/>
    <lineage>
        <taxon>Eukaryota</taxon>
        <taxon>Fungi</taxon>
        <taxon>Dikarya</taxon>
        <taxon>Ascomycota</taxon>
        <taxon>Pezizomycotina</taxon>
        <taxon>Dothideomycetes</taxon>
        <taxon>Pleosporomycetidae</taxon>
        <taxon>Pleosporales</taxon>
        <taxon>Corynesporascaceae</taxon>
        <taxon>Corynespora</taxon>
    </lineage>
</organism>
<name>A0A2T2NC38_CORCC</name>
<gene>
    <name evidence="2" type="ORF">BS50DRAFT_102018</name>
</gene>
<dbReference type="EMBL" id="KZ678140">
    <property type="protein sequence ID" value="PSN62997.1"/>
    <property type="molecule type" value="Genomic_DNA"/>
</dbReference>
<evidence type="ECO:0000313" key="2">
    <source>
        <dbReference type="EMBL" id="PSN62997.1"/>
    </source>
</evidence>
<sequence>MSAKRQADRLSRALASGWPGKPRSGLMVCRVRPPPGKDGMQECGAADRQAGRQGRKRTTATRSQGFKTTSSWSSLSSGRAKKKQGRARTAFCHAIKAEKQWFGRTDRQTDSLVSWLSDCGIAAVKFCFSSPFFPQVCLCGKGEGASSAHGVVRRRRRRRRGETSDSGSAALAQQISMSKVCRDAKHGI</sequence>
<proteinExistence type="predicted"/>
<dbReference type="AlphaFoldDB" id="A0A2T2NC38"/>